<feature type="binding site" evidence="8">
    <location>
        <begin position="183"/>
        <end position="190"/>
    </location>
    <ligand>
        <name>GTP</name>
        <dbReference type="ChEBI" id="CHEBI:37565"/>
        <label>2</label>
    </ligand>
</feature>
<feature type="domain" description="EngA-type G" evidence="12">
    <location>
        <begin position="3"/>
        <end position="166"/>
    </location>
</feature>
<feature type="binding site" evidence="8">
    <location>
        <begin position="118"/>
        <end position="121"/>
    </location>
    <ligand>
        <name>GTP</name>
        <dbReference type="ChEBI" id="CHEBI:37565"/>
        <label>1</label>
    </ligand>
</feature>
<dbReference type="PRINTS" id="PR00326">
    <property type="entry name" value="GTP1OBG"/>
</dbReference>
<dbReference type="NCBIfam" id="TIGR00231">
    <property type="entry name" value="small_GTP"/>
    <property type="match status" value="2"/>
</dbReference>
<dbReference type="AlphaFoldDB" id="A0A1W6KAN3"/>
<dbReference type="PROSITE" id="PS51712">
    <property type="entry name" value="G_ENGA"/>
    <property type="match status" value="2"/>
</dbReference>
<dbReference type="FunFam" id="3.30.300.20:FF:000004">
    <property type="entry name" value="GTPase Der"/>
    <property type="match status" value="1"/>
</dbReference>
<evidence type="ECO:0000313" key="13">
    <source>
        <dbReference type="EMBL" id="ARM84441.1"/>
    </source>
</evidence>
<comment type="similarity">
    <text evidence="1 8 9 10">Belongs to the TRAFAC class TrmE-Era-EngA-EngB-Septin-like GTPase superfamily. EngA (Der) GTPase family.</text>
</comment>
<dbReference type="GO" id="GO:0042254">
    <property type="term" value="P:ribosome biogenesis"/>
    <property type="evidence" value="ECO:0007669"/>
    <property type="project" value="UniProtKB-KW"/>
</dbReference>
<evidence type="ECO:0000256" key="3">
    <source>
        <dbReference type="ARBA" id="ARBA00022517"/>
    </source>
</evidence>
<evidence type="ECO:0000256" key="7">
    <source>
        <dbReference type="ARBA" id="ARBA00032345"/>
    </source>
</evidence>
<dbReference type="InterPro" id="IPR003593">
    <property type="entry name" value="AAA+_ATPase"/>
</dbReference>
<dbReference type="InterPro" id="IPR015946">
    <property type="entry name" value="KH_dom-like_a/b"/>
</dbReference>
<dbReference type="Gene3D" id="3.40.50.300">
    <property type="entry name" value="P-loop containing nucleotide triphosphate hydrolases"/>
    <property type="match status" value="2"/>
</dbReference>
<evidence type="ECO:0000259" key="12">
    <source>
        <dbReference type="PROSITE" id="PS51712"/>
    </source>
</evidence>
<keyword evidence="4 10" id="KW-0677">Repeat</keyword>
<dbReference type="NCBIfam" id="TIGR03594">
    <property type="entry name" value="GTPase_EngA"/>
    <property type="match status" value="1"/>
</dbReference>
<dbReference type="InterPro" id="IPR027417">
    <property type="entry name" value="P-loop_NTPase"/>
</dbReference>
<accession>A0A1W6KAN3</accession>
<evidence type="ECO:0000256" key="9">
    <source>
        <dbReference type="PROSITE-ProRule" id="PRU01049"/>
    </source>
</evidence>
<evidence type="ECO:0000256" key="4">
    <source>
        <dbReference type="ARBA" id="ARBA00022737"/>
    </source>
</evidence>
<evidence type="ECO:0000256" key="8">
    <source>
        <dbReference type="HAMAP-Rule" id="MF_00195"/>
    </source>
</evidence>
<dbReference type="FunFam" id="3.40.50.300:FF:000040">
    <property type="entry name" value="GTPase Der"/>
    <property type="match status" value="1"/>
</dbReference>
<keyword evidence="5 8" id="KW-0547">Nucleotide-binding</keyword>
<dbReference type="InterPro" id="IPR006073">
    <property type="entry name" value="GTP-bd"/>
</dbReference>
<dbReference type="FunFam" id="3.40.50.300:FF:000057">
    <property type="entry name" value="GTPase Der"/>
    <property type="match status" value="1"/>
</dbReference>
<keyword evidence="6 8" id="KW-0342">GTP-binding</keyword>
<feature type="binding site" evidence="8">
    <location>
        <begin position="230"/>
        <end position="234"/>
    </location>
    <ligand>
        <name>GTP</name>
        <dbReference type="ChEBI" id="CHEBI:37565"/>
        <label>2</label>
    </ligand>
</feature>
<evidence type="ECO:0000256" key="2">
    <source>
        <dbReference type="ARBA" id="ARBA00020953"/>
    </source>
</evidence>
<feature type="binding site" evidence="8">
    <location>
        <begin position="9"/>
        <end position="16"/>
    </location>
    <ligand>
        <name>GTP</name>
        <dbReference type="ChEBI" id="CHEBI:37565"/>
        <label>1</label>
    </ligand>
</feature>
<dbReference type="Gene3D" id="3.30.300.20">
    <property type="match status" value="1"/>
</dbReference>
<dbReference type="InterPro" id="IPR016484">
    <property type="entry name" value="GTPase_Der"/>
</dbReference>
<dbReference type="Pfam" id="PF01926">
    <property type="entry name" value="MMR_HSR1"/>
    <property type="match status" value="2"/>
</dbReference>
<dbReference type="SMART" id="SM00382">
    <property type="entry name" value="AAA"/>
    <property type="match status" value="2"/>
</dbReference>
<dbReference type="InterPro" id="IPR005225">
    <property type="entry name" value="Small_GTP-bd"/>
</dbReference>
<protein>
    <recommendedName>
        <fullName evidence="2 8">GTPase Der</fullName>
    </recommendedName>
    <alternativeName>
        <fullName evidence="7 8">GTP-binding protein EngA</fullName>
    </alternativeName>
</protein>
<feature type="binding site" evidence="8">
    <location>
        <begin position="56"/>
        <end position="60"/>
    </location>
    <ligand>
        <name>GTP</name>
        <dbReference type="ChEBI" id="CHEBI:37565"/>
        <label>1</label>
    </ligand>
</feature>
<comment type="function">
    <text evidence="8 10">GTPase that plays an essential role in the late steps of ribosome biogenesis.</text>
</comment>
<feature type="compositionally biased region" description="Basic residues" evidence="11">
    <location>
        <begin position="460"/>
        <end position="474"/>
    </location>
</feature>
<dbReference type="PIRSF" id="PIRSF006485">
    <property type="entry name" value="GTP-binding_EngA"/>
    <property type="match status" value="1"/>
</dbReference>
<dbReference type="CDD" id="cd01895">
    <property type="entry name" value="EngA2"/>
    <property type="match status" value="1"/>
</dbReference>
<evidence type="ECO:0000256" key="6">
    <source>
        <dbReference type="ARBA" id="ARBA00023134"/>
    </source>
</evidence>
<dbReference type="RefSeq" id="WP_085680849.1">
    <property type="nucleotide sequence ID" value="NZ_CP020931.1"/>
</dbReference>
<dbReference type="HAMAP" id="MF_00195">
    <property type="entry name" value="GTPase_Der"/>
    <property type="match status" value="1"/>
</dbReference>
<proteinExistence type="inferred from homology"/>
<evidence type="ECO:0000256" key="10">
    <source>
        <dbReference type="RuleBase" id="RU004481"/>
    </source>
</evidence>
<dbReference type="SUPFAM" id="SSF52540">
    <property type="entry name" value="P-loop containing nucleoside triphosphate hydrolases"/>
    <property type="match status" value="2"/>
</dbReference>
<dbReference type="GeneID" id="77256315"/>
<sequence length="474" mass="52923">MTPVIALVGRPNVGKSTLFNQMTRSRDALVADFPGLTRDRKYGEGNYEGQRFIVIDTSGLTGGEEGLDAEMARQSMQAVEEADIVLFLVDGKAGLNGGDELIAAHLRKTGKRAHLVVNKTDGQDPDIAASDFYGLGFESTYLIAASHNRGIRSMLEELLPSEEEREGQDRADRYPGIRIGIVGRPNVGKSTLVNRMLGEDRVIVYDMPGTTRDSVYIPFERMDNQYTLIDTAGVRRRKNVSEVVEKFSIIKTLQAIDDAHVVILVIDAREGLVDQDLHLIGFVLDAGRSLVIAVNKWDGMDPDDRAKVKEQVQRRLDFLDYADKHYISALHGSGVGVMYDSVHACYESAMAKWPTNRLTAILQDATAQHQPPLVQGRRIKLRYAHQGGSNPPVIVVHGNQTDALPGAYKRYLENTFRKVLKVNGSPIRFEFRSSENPFANKVSRLTPRQKVKQDNDLKKGRPVRKKARMKSKKR</sequence>
<dbReference type="EMBL" id="CP020931">
    <property type="protein sequence ID" value="ARM84441.1"/>
    <property type="molecule type" value="Genomic_DNA"/>
</dbReference>
<dbReference type="PANTHER" id="PTHR43834">
    <property type="entry name" value="GTPASE DER"/>
    <property type="match status" value="1"/>
</dbReference>
<feature type="domain" description="EngA-type G" evidence="12">
    <location>
        <begin position="177"/>
        <end position="350"/>
    </location>
</feature>
<keyword evidence="3 8" id="KW-0690">Ribosome biogenesis</keyword>
<feature type="binding site" evidence="8">
    <location>
        <begin position="295"/>
        <end position="298"/>
    </location>
    <ligand>
        <name>GTP</name>
        <dbReference type="ChEBI" id="CHEBI:37565"/>
        <label>2</label>
    </ligand>
</feature>
<dbReference type="PANTHER" id="PTHR43834:SF6">
    <property type="entry name" value="GTPASE DER"/>
    <property type="match status" value="1"/>
</dbReference>
<dbReference type="Pfam" id="PF14714">
    <property type="entry name" value="KH_dom-like"/>
    <property type="match status" value="1"/>
</dbReference>
<evidence type="ECO:0000256" key="11">
    <source>
        <dbReference type="SAM" id="MobiDB-lite"/>
    </source>
</evidence>
<feature type="region of interest" description="Disordered" evidence="11">
    <location>
        <begin position="442"/>
        <end position="474"/>
    </location>
</feature>
<dbReference type="InterPro" id="IPR031166">
    <property type="entry name" value="G_ENGA"/>
</dbReference>
<dbReference type="GO" id="GO:0043022">
    <property type="term" value="F:ribosome binding"/>
    <property type="evidence" value="ECO:0007669"/>
    <property type="project" value="TreeGrafter"/>
</dbReference>
<organism evidence="13 14">
    <name type="scientific">Marinobacter salarius</name>
    <dbReference type="NCBI Taxonomy" id="1420917"/>
    <lineage>
        <taxon>Bacteria</taxon>
        <taxon>Pseudomonadati</taxon>
        <taxon>Pseudomonadota</taxon>
        <taxon>Gammaproteobacteria</taxon>
        <taxon>Pseudomonadales</taxon>
        <taxon>Marinobacteraceae</taxon>
        <taxon>Marinobacter</taxon>
    </lineage>
</organism>
<dbReference type="Proteomes" id="UP000193100">
    <property type="component" value="Chromosome"/>
</dbReference>
<evidence type="ECO:0000313" key="14">
    <source>
        <dbReference type="Proteomes" id="UP000193100"/>
    </source>
</evidence>
<dbReference type="GO" id="GO:0005525">
    <property type="term" value="F:GTP binding"/>
    <property type="evidence" value="ECO:0007669"/>
    <property type="project" value="UniProtKB-UniRule"/>
</dbReference>
<dbReference type="CDD" id="cd01894">
    <property type="entry name" value="EngA1"/>
    <property type="match status" value="1"/>
</dbReference>
<dbReference type="InterPro" id="IPR032859">
    <property type="entry name" value="KH_dom-like"/>
</dbReference>
<evidence type="ECO:0000256" key="5">
    <source>
        <dbReference type="ARBA" id="ARBA00022741"/>
    </source>
</evidence>
<reference evidence="13 14" key="1">
    <citation type="submission" date="2017-04" db="EMBL/GenBank/DDBJ databases">
        <title>Genome Sequence of Marinobacter salarius strain SMR5 Isolated from a culture of the Diatom Skeletonema marinoi.</title>
        <authorList>
            <person name="Topel M."/>
            <person name="Pinder M.I.M."/>
            <person name="Johansson O.N."/>
            <person name="Kourtchenko O."/>
            <person name="Godhe A."/>
            <person name="Clarke A.K."/>
        </authorList>
    </citation>
    <scope>NUCLEOTIDE SEQUENCE [LARGE SCALE GENOMIC DNA]</scope>
    <source>
        <strain evidence="13 14">SMR5</strain>
    </source>
</reference>
<name>A0A1W6KAN3_9GAMM</name>
<gene>
    <name evidence="8 13" type="primary">der</name>
    <name evidence="13" type="ORF">MARSALSMR5_02373</name>
</gene>
<comment type="subunit">
    <text evidence="8">Associates with the 50S ribosomal subunit.</text>
</comment>
<evidence type="ECO:0000256" key="1">
    <source>
        <dbReference type="ARBA" id="ARBA00008279"/>
    </source>
</evidence>